<dbReference type="EMBL" id="JBFCZG010000003">
    <property type="protein sequence ID" value="KAL3424127.1"/>
    <property type="molecule type" value="Genomic_DNA"/>
</dbReference>
<dbReference type="InterPro" id="IPR008030">
    <property type="entry name" value="NmrA-like"/>
</dbReference>
<evidence type="ECO:0000259" key="3">
    <source>
        <dbReference type="Pfam" id="PF05368"/>
    </source>
</evidence>
<evidence type="ECO:0000313" key="4">
    <source>
        <dbReference type="EMBL" id="KAL3424127.1"/>
    </source>
</evidence>
<feature type="domain" description="NmrA-like" evidence="3">
    <location>
        <begin position="5"/>
        <end position="218"/>
    </location>
</feature>
<dbReference type="PANTHER" id="PTHR47706">
    <property type="entry name" value="NMRA-LIKE FAMILY PROTEIN"/>
    <property type="match status" value="1"/>
</dbReference>
<evidence type="ECO:0000256" key="1">
    <source>
        <dbReference type="ARBA" id="ARBA00022857"/>
    </source>
</evidence>
<keyword evidence="1" id="KW-0521">NADP</keyword>
<dbReference type="InterPro" id="IPR036291">
    <property type="entry name" value="NAD(P)-bd_dom_sf"/>
</dbReference>
<dbReference type="Pfam" id="PF05368">
    <property type="entry name" value="NmrA"/>
    <property type="match status" value="1"/>
</dbReference>
<reference evidence="4 5" key="1">
    <citation type="submission" date="2024-06" db="EMBL/GenBank/DDBJ databases">
        <title>Complete genome of Phlyctema vagabunda strain 19-DSS-EL-015.</title>
        <authorList>
            <person name="Fiorenzani C."/>
        </authorList>
    </citation>
    <scope>NUCLEOTIDE SEQUENCE [LARGE SCALE GENOMIC DNA]</scope>
    <source>
        <strain evidence="4 5">19-DSS-EL-015</strain>
    </source>
</reference>
<name>A0ABR4PLB2_9HELO</name>
<evidence type="ECO:0000313" key="5">
    <source>
        <dbReference type="Proteomes" id="UP001629113"/>
    </source>
</evidence>
<gene>
    <name evidence="4" type="ORF">PVAG01_03408</name>
</gene>
<evidence type="ECO:0000256" key="2">
    <source>
        <dbReference type="ARBA" id="ARBA00023002"/>
    </source>
</evidence>
<organism evidence="4 5">
    <name type="scientific">Phlyctema vagabunda</name>
    <dbReference type="NCBI Taxonomy" id="108571"/>
    <lineage>
        <taxon>Eukaryota</taxon>
        <taxon>Fungi</taxon>
        <taxon>Dikarya</taxon>
        <taxon>Ascomycota</taxon>
        <taxon>Pezizomycotina</taxon>
        <taxon>Leotiomycetes</taxon>
        <taxon>Helotiales</taxon>
        <taxon>Dermateaceae</taxon>
        <taxon>Phlyctema</taxon>
    </lineage>
</organism>
<dbReference type="InterPro" id="IPR045312">
    <property type="entry name" value="PCBER-like"/>
</dbReference>
<dbReference type="PANTHER" id="PTHR47706:SF1">
    <property type="entry name" value="CIPA-LIKE, PUTATIVE (AFU_ORTHOLOGUE AFUA_1G12460)-RELATED"/>
    <property type="match status" value="1"/>
</dbReference>
<dbReference type="CDD" id="cd05259">
    <property type="entry name" value="PCBER_SDR_a"/>
    <property type="match status" value="1"/>
</dbReference>
<dbReference type="Gene3D" id="3.90.25.10">
    <property type="entry name" value="UDP-galactose 4-epimerase, domain 1"/>
    <property type="match status" value="1"/>
</dbReference>
<comment type="caution">
    <text evidence="4">The sequence shown here is derived from an EMBL/GenBank/DDBJ whole genome shotgun (WGS) entry which is preliminary data.</text>
</comment>
<dbReference type="InterPro" id="IPR051609">
    <property type="entry name" value="NmrA/Isoflavone_reductase-like"/>
</dbReference>
<sequence>MSEIKNVALAGASGNLGPAILNGLLEAKFHVTVLVRPSSKSTFPAGVTRVEADFTSLESLTVALKGQDAVVCTFGTPESLGSQPLIVDAAIAAGVKLFVPSEFGCDLTNPRARILPVYGAKVTVEDYLKTKAAEGKIAYAFIYNGAFLDWGLQVGFLQNPAARQATLHDGGDNKFSATTLPTVGAATAKVLAKFPETKNKEIRVHEAHISLEQLLAVAKELTPGEEWKVETTNTADLEKKAYEDLQSGNIHDGVWYSFLFRAIFGEGYGGGFEKTDNALYGVKELSDADLKAVVAKYVKKA</sequence>
<accession>A0ABR4PLB2</accession>
<protein>
    <submittedName>
        <fullName evidence="4">Oxidoreductase</fullName>
    </submittedName>
</protein>
<dbReference type="Gene3D" id="3.40.50.720">
    <property type="entry name" value="NAD(P)-binding Rossmann-like Domain"/>
    <property type="match status" value="1"/>
</dbReference>
<keyword evidence="5" id="KW-1185">Reference proteome</keyword>
<dbReference type="SUPFAM" id="SSF51735">
    <property type="entry name" value="NAD(P)-binding Rossmann-fold domains"/>
    <property type="match status" value="1"/>
</dbReference>
<keyword evidence="2" id="KW-0560">Oxidoreductase</keyword>
<dbReference type="Proteomes" id="UP001629113">
    <property type="component" value="Unassembled WGS sequence"/>
</dbReference>
<proteinExistence type="predicted"/>